<keyword evidence="3" id="KW-1185">Reference proteome</keyword>
<dbReference type="EMBL" id="PHWZ01000020">
    <property type="protein sequence ID" value="TEY84131.1"/>
    <property type="molecule type" value="Genomic_DNA"/>
</dbReference>
<feature type="compositionally biased region" description="Polar residues" evidence="1">
    <location>
        <begin position="179"/>
        <end position="188"/>
    </location>
</feature>
<evidence type="ECO:0000313" key="2">
    <source>
        <dbReference type="EMBL" id="TEY84131.1"/>
    </source>
</evidence>
<accession>A0A4Y8DEY6</accession>
<feature type="region of interest" description="Disordered" evidence="1">
    <location>
        <begin position="289"/>
        <end position="314"/>
    </location>
</feature>
<dbReference type="AlphaFoldDB" id="A0A4Y8DEY6"/>
<evidence type="ECO:0000256" key="1">
    <source>
        <dbReference type="SAM" id="MobiDB-lite"/>
    </source>
</evidence>
<reference evidence="2 3" key="1">
    <citation type="submission" date="2017-11" db="EMBL/GenBank/DDBJ databases">
        <title>Comparative genomics of Botrytis spp.</title>
        <authorList>
            <person name="Valero-Jimenez C.A."/>
            <person name="Tapia P."/>
            <person name="Veloso J."/>
            <person name="Silva-Moreno E."/>
            <person name="Staats M."/>
            <person name="Valdes J.H."/>
            <person name="Van Kan J.A.L."/>
        </authorList>
    </citation>
    <scope>NUCLEOTIDE SEQUENCE [LARGE SCALE GENOMIC DNA]</scope>
    <source>
        <strain evidence="2 3">MUCL2830</strain>
    </source>
</reference>
<protein>
    <submittedName>
        <fullName evidence="2">Uncharacterized protein</fullName>
    </submittedName>
</protein>
<feature type="compositionally biased region" description="Low complexity" evidence="1">
    <location>
        <begin position="34"/>
        <end position="43"/>
    </location>
</feature>
<comment type="caution">
    <text evidence="2">The sequence shown here is derived from an EMBL/GenBank/DDBJ whole genome shotgun (WGS) entry which is preliminary data.</text>
</comment>
<organism evidence="2 3">
    <name type="scientific">Botryotinia calthae</name>
    <dbReference type="NCBI Taxonomy" id="38488"/>
    <lineage>
        <taxon>Eukaryota</taxon>
        <taxon>Fungi</taxon>
        <taxon>Dikarya</taxon>
        <taxon>Ascomycota</taxon>
        <taxon>Pezizomycotina</taxon>
        <taxon>Leotiomycetes</taxon>
        <taxon>Helotiales</taxon>
        <taxon>Sclerotiniaceae</taxon>
        <taxon>Botryotinia</taxon>
    </lineage>
</organism>
<feature type="region of interest" description="Disordered" evidence="1">
    <location>
        <begin position="179"/>
        <end position="206"/>
    </location>
</feature>
<feature type="region of interest" description="Disordered" evidence="1">
    <location>
        <begin position="257"/>
        <end position="276"/>
    </location>
</feature>
<feature type="region of interest" description="Disordered" evidence="1">
    <location>
        <begin position="1"/>
        <end position="49"/>
    </location>
</feature>
<dbReference type="OrthoDB" id="3551558at2759"/>
<evidence type="ECO:0000313" key="3">
    <source>
        <dbReference type="Proteomes" id="UP000297299"/>
    </source>
</evidence>
<gene>
    <name evidence="2" type="ORF">BOTCAL_0020g00060</name>
</gene>
<dbReference type="STRING" id="38488.A0A4Y8DEY6"/>
<sequence length="410" mass="46949">MANGTVDEQATLGKPNDDLFSEVPQSNNVEKPDTPSSSSTNSPPKKDYNYFDTEKVKRYTCPYCKDTYITTPESMSHIAPVDMEQEEVLKYPHCTAPSIRETLEFTEEIIEARPRRSYIPVYTGKKRFCCPHCKRAFNTTMEAMLTLIPEITEQGELRTCLYCRKPSLKTTLESYSDTIKSSASNSGIQPPRQPPSPYQASTDTPSSQILKGAIHTPASQNSPDQQSAFQITIDQRSAIQRNKNQHPIFQTTLNQQATFQSSSDEQPASDSNSHKQSTFQYDLYQQKPAVHPKSNQQSIPGIKTDPELASKRSSQIGPRRSFICGSCGMRFADFITRFEHRDLICRYRLWYFCPEPNCWFHRDNEVGFWQLGNLWLHLPARHNYPHQSRFSLTYRGEVRDPYGIDGWRAL</sequence>
<name>A0A4Y8DEY6_9HELO</name>
<dbReference type="Proteomes" id="UP000297299">
    <property type="component" value="Unassembled WGS sequence"/>
</dbReference>
<proteinExistence type="predicted"/>